<feature type="region of interest" description="Disordered" evidence="1">
    <location>
        <begin position="158"/>
        <end position="181"/>
    </location>
</feature>
<name>A0A4P9XUH1_9FUNG</name>
<dbReference type="OrthoDB" id="10500648at2759"/>
<reference evidence="3" key="1">
    <citation type="journal article" date="2018" name="Nat. Microbiol.">
        <title>Leveraging single-cell genomics to expand the fungal tree of life.</title>
        <authorList>
            <person name="Ahrendt S.R."/>
            <person name="Quandt C.A."/>
            <person name="Ciobanu D."/>
            <person name="Clum A."/>
            <person name="Salamov A."/>
            <person name="Andreopoulos B."/>
            <person name="Cheng J.F."/>
            <person name="Woyke T."/>
            <person name="Pelin A."/>
            <person name="Henrissat B."/>
            <person name="Reynolds N.K."/>
            <person name="Benny G.L."/>
            <person name="Smith M.E."/>
            <person name="James T.Y."/>
            <person name="Grigoriev I.V."/>
        </authorList>
    </citation>
    <scope>NUCLEOTIDE SEQUENCE [LARGE SCALE GENOMIC DNA]</scope>
    <source>
        <strain evidence="3">RSA 1356</strain>
    </source>
</reference>
<dbReference type="AlphaFoldDB" id="A0A4P9XUH1"/>
<evidence type="ECO:0000256" key="1">
    <source>
        <dbReference type="SAM" id="MobiDB-lite"/>
    </source>
</evidence>
<evidence type="ECO:0000313" key="2">
    <source>
        <dbReference type="EMBL" id="RKP09875.1"/>
    </source>
</evidence>
<accession>A0A4P9XUH1</accession>
<dbReference type="EMBL" id="KZ992483">
    <property type="protein sequence ID" value="RKP09875.1"/>
    <property type="molecule type" value="Genomic_DNA"/>
</dbReference>
<proteinExistence type="predicted"/>
<protein>
    <submittedName>
        <fullName evidence="2">Uncharacterized protein</fullName>
    </submittedName>
</protein>
<organism evidence="2 3">
    <name type="scientific">Thamnocephalis sphaerospora</name>
    <dbReference type="NCBI Taxonomy" id="78915"/>
    <lineage>
        <taxon>Eukaryota</taxon>
        <taxon>Fungi</taxon>
        <taxon>Fungi incertae sedis</taxon>
        <taxon>Zoopagomycota</taxon>
        <taxon>Zoopagomycotina</taxon>
        <taxon>Zoopagomycetes</taxon>
        <taxon>Zoopagales</taxon>
        <taxon>Sigmoideomycetaceae</taxon>
        <taxon>Thamnocephalis</taxon>
    </lineage>
</organism>
<sequence length="181" mass="20072">MAATVLHARHKQTVTPTDDMHGILSRHCDTAYRQAAEFAEKSRSLRHAIEQSAAGQDRRSRELIDSFLRSSLELQEQVQQHARHVEEEATMLEARISDDIVQELDDVQLAERRLNEAIASAFKKLDASVNELQAHIGRVNTKSTLADDVELGQQNWHLGSQSGMAGTGKSSQPSFTGAMGR</sequence>
<feature type="compositionally biased region" description="Polar residues" evidence="1">
    <location>
        <begin position="158"/>
        <end position="175"/>
    </location>
</feature>
<gene>
    <name evidence="2" type="ORF">THASP1DRAFT_28334</name>
</gene>
<keyword evidence="3" id="KW-1185">Reference proteome</keyword>
<evidence type="ECO:0000313" key="3">
    <source>
        <dbReference type="Proteomes" id="UP000271241"/>
    </source>
</evidence>
<dbReference type="Proteomes" id="UP000271241">
    <property type="component" value="Unassembled WGS sequence"/>
</dbReference>